<keyword evidence="10 11" id="KW-0998">Cell outer membrane</keyword>
<evidence type="ECO:0000313" key="16">
    <source>
        <dbReference type="EMBL" id="QGZ93809.1"/>
    </source>
</evidence>
<keyword evidence="13" id="KW-0732">Signal</keyword>
<feature type="signal peptide" evidence="13">
    <location>
        <begin position="1"/>
        <end position="21"/>
    </location>
</feature>
<feature type="domain" description="TonB-dependent receptor plug" evidence="15">
    <location>
        <begin position="44"/>
        <end position="149"/>
    </location>
</feature>
<gene>
    <name evidence="16" type="primary">fyuA_8</name>
    <name evidence="16" type="ORF">DSM104635_00622</name>
</gene>
<reference evidence="17" key="1">
    <citation type="submission" date="2019-12" db="EMBL/GenBank/DDBJ databases">
        <title>Complete genome of Terracaulis silvestris 0127_4.</title>
        <authorList>
            <person name="Vieira S."/>
            <person name="Riedel T."/>
            <person name="Sproer C."/>
            <person name="Pascual J."/>
            <person name="Boedeker C."/>
            <person name="Overmann J."/>
        </authorList>
    </citation>
    <scope>NUCLEOTIDE SEQUENCE [LARGE SCALE GENOMIC DNA]</scope>
    <source>
        <strain evidence="17">0127_4</strain>
    </source>
</reference>
<dbReference type="InterPro" id="IPR000531">
    <property type="entry name" value="Beta-barrel_TonB"/>
</dbReference>
<comment type="similarity">
    <text evidence="11 12">Belongs to the TonB-dependent receptor family.</text>
</comment>
<dbReference type="InterPro" id="IPR036942">
    <property type="entry name" value="Beta-barrel_TonB_sf"/>
</dbReference>
<dbReference type="PANTHER" id="PTHR32552:SF81">
    <property type="entry name" value="TONB-DEPENDENT OUTER MEMBRANE RECEPTOR"/>
    <property type="match status" value="1"/>
</dbReference>
<dbReference type="InterPro" id="IPR012910">
    <property type="entry name" value="Plug_dom"/>
</dbReference>
<dbReference type="Pfam" id="PF00593">
    <property type="entry name" value="TonB_dep_Rec_b-barrel"/>
    <property type="match status" value="1"/>
</dbReference>
<proteinExistence type="inferred from homology"/>
<evidence type="ECO:0000256" key="13">
    <source>
        <dbReference type="SAM" id="SignalP"/>
    </source>
</evidence>
<keyword evidence="5 11" id="KW-0812">Transmembrane</keyword>
<keyword evidence="9 11" id="KW-0472">Membrane</keyword>
<keyword evidence="16" id="KW-0675">Receptor</keyword>
<keyword evidence="4" id="KW-0410">Iron transport</keyword>
<dbReference type="SUPFAM" id="SSF56935">
    <property type="entry name" value="Porins"/>
    <property type="match status" value="1"/>
</dbReference>
<dbReference type="RefSeq" id="WP_158764800.1">
    <property type="nucleotide sequence ID" value="NZ_CP047045.1"/>
</dbReference>
<organism evidence="16 17">
    <name type="scientific">Terricaulis silvestris</name>
    <dbReference type="NCBI Taxonomy" id="2686094"/>
    <lineage>
        <taxon>Bacteria</taxon>
        <taxon>Pseudomonadati</taxon>
        <taxon>Pseudomonadota</taxon>
        <taxon>Alphaproteobacteria</taxon>
        <taxon>Caulobacterales</taxon>
        <taxon>Caulobacteraceae</taxon>
        <taxon>Terricaulis</taxon>
    </lineage>
</organism>
<evidence type="ECO:0000256" key="10">
    <source>
        <dbReference type="ARBA" id="ARBA00023237"/>
    </source>
</evidence>
<evidence type="ECO:0000256" key="9">
    <source>
        <dbReference type="ARBA" id="ARBA00023136"/>
    </source>
</evidence>
<dbReference type="GO" id="GO:0009279">
    <property type="term" value="C:cell outer membrane"/>
    <property type="evidence" value="ECO:0007669"/>
    <property type="project" value="UniProtKB-SubCell"/>
</dbReference>
<feature type="domain" description="TonB-dependent receptor-like beta-barrel" evidence="14">
    <location>
        <begin position="232"/>
        <end position="678"/>
    </location>
</feature>
<evidence type="ECO:0000256" key="6">
    <source>
        <dbReference type="ARBA" id="ARBA00023004"/>
    </source>
</evidence>
<dbReference type="GO" id="GO:0006826">
    <property type="term" value="P:iron ion transport"/>
    <property type="evidence" value="ECO:0007669"/>
    <property type="project" value="UniProtKB-KW"/>
</dbReference>
<evidence type="ECO:0000256" key="8">
    <source>
        <dbReference type="ARBA" id="ARBA00023077"/>
    </source>
</evidence>
<accession>A0A6I6MHD4</accession>
<evidence type="ECO:0000259" key="14">
    <source>
        <dbReference type="Pfam" id="PF00593"/>
    </source>
</evidence>
<dbReference type="Proteomes" id="UP000431269">
    <property type="component" value="Chromosome"/>
</dbReference>
<evidence type="ECO:0000256" key="3">
    <source>
        <dbReference type="ARBA" id="ARBA00022452"/>
    </source>
</evidence>
<evidence type="ECO:0000256" key="2">
    <source>
        <dbReference type="ARBA" id="ARBA00022448"/>
    </source>
</evidence>
<keyword evidence="7" id="KW-0406">Ion transport</keyword>
<dbReference type="AlphaFoldDB" id="A0A6I6MHD4"/>
<evidence type="ECO:0000256" key="1">
    <source>
        <dbReference type="ARBA" id="ARBA00004571"/>
    </source>
</evidence>
<evidence type="ECO:0000256" key="11">
    <source>
        <dbReference type="PROSITE-ProRule" id="PRU01360"/>
    </source>
</evidence>
<keyword evidence="2 11" id="KW-0813">Transport</keyword>
<dbReference type="PROSITE" id="PS52016">
    <property type="entry name" value="TONB_DEPENDENT_REC_3"/>
    <property type="match status" value="1"/>
</dbReference>
<dbReference type="EMBL" id="CP047045">
    <property type="protein sequence ID" value="QGZ93809.1"/>
    <property type="molecule type" value="Genomic_DNA"/>
</dbReference>
<keyword evidence="6" id="KW-0408">Iron</keyword>
<dbReference type="KEGG" id="tsv:DSM104635_00622"/>
<keyword evidence="8 12" id="KW-0798">TonB box</keyword>
<name>A0A6I6MHD4_9CAUL</name>
<keyword evidence="17" id="KW-1185">Reference proteome</keyword>
<dbReference type="CDD" id="cd01347">
    <property type="entry name" value="ligand_gated_channel"/>
    <property type="match status" value="1"/>
</dbReference>
<evidence type="ECO:0000259" key="15">
    <source>
        <dbReference type="Pfam" id="PF07715"/>
    </source>
</evidence>
<protein>
    <submittedName>
        <fullName evidence="16">Pesticin receptor</fullName>
    </submittedName>
</protein>
<keyword evidence="3 11" id="KW-1134">Transmembrane beta strand</keyword>
<feature type="chain" id="PRO_5026230050" evidence="13">
    <location>
        <begin position="22"/>
        <end position="712"/>
    </location>
</feature>
<evidence type="ECO:0000256" key="5">
    <source>
        <dbReference type="ARBA" id="ARBA00022692"/>
    </source>
</evidence>
<evidence type="ECO:0000313" key="17">
    <source>
        <dbReference type="Proteomes" id="UP000431269"/>
    </source>
</evidence>
<dbReference type="PANTHER" id="PTHR32552">
    <property type="entry name" value="FERRICHROME IRON RECEPTOR-RELATED"/>
    <property type="match status" value="1"/>
</dbReference>
<dbReference type="Gene3D" id="2.40.170.20">
    <property type="entry name" value="TonB-dependent receptor, beta-barrel domain"/>
    <property type="match status" value="1"/>
</dbReference>
<dbReference type="Pfam" id="PF07715">
    <property type="entry name" value="Plug"/>
    <property type="match status" value="1"/>
</dbReference>
<comment type="subcellular location">
    <subcellularLocation>
        <location evidence="1 11">Cell outer membrane</location>
        <topology evidence="1 11">Multi-pass membrane protein</topology>
    </subcellularLocation>
</comment>
<sequence length="712" mass="77024">MAKYGALAGALLFSVSPLAMSAYAQEAGVEEEIVVTAQRRDENIQDVPIAVSVVDADRLEAIGATDLTGLNQLAPGLHVQNINGFFIPRIRGLGTVAVAPGLENSVAVYVDGVYYASQPGALLSLNNLDHTEVLKGPQGTLFGRNATGGLINVITRSPSQDLTGSLSASYGNYDTTTLSGYITGGILPDAAADLAVRYSSQGDGYGTNLTTGNDVNRLINDYALRSRLQVTPTDATTITLSADYFYRETSSIGGHPIPGTTPFLGMGGSPYAGGPYDMQQNVDPYSELEGGGASLTVAQDLGWARLTSISAYRTDSFLIVFDQDATDGHFQELNHGMQRDEQFSQEVMLQSNEDAHIQWTLGAYYLKLNGQLDPFEQYFAFFPNPSGIAITESDLTAESAALYGQATLPLSDRTNLTVGARYMDESVEDSAQTNFVGFPPSPLVSAERDDSAWAWRISLDHQLTDDILLYASYNRGYKSGGINSPSPTDFYLPEEVDAYEVGFKSQFFDRRAIFNAAFYYYDFQNLQVFNFATAPPTIINAAGAEMYGADFDFSWRATNNLSLSAGLSLIHHEFTDFPGAPSFVPSTIPPFGNTVSLIDASGNKLPFTPNGTLNLGAHYEIPTSGGNWFADVDYYYNDGWFGAHDNVFEQDAYSLVNAGVGWRSANDRWGVRLWGANLGDEEVATALQANAFSTLTNTSAPQTYGITLDTRF</sequence>
<evidence type="ECO:0000256" key="12">
    <source>
        <dbReference type="RuleBase" id="RU003357"/>
    </source>
</evidence>
<evidence type="ECO:0000256" key="4">
    <source>
        <dbReference type="ARBA" id="ARBA00022496"/>
    </source>
</evidence>
<evidence type="ECO:0000256" key="7">
    <source>
        <dbReference type="ARBA" id="ARBA00023065"/>
    </source>
</evidence>
<dbReference type="InterPro" id="IPR039426">
    <property type="entry name" value="TonB-dep_rcpt-like"/>
</dbReference>